<dbReference type="Pfam" id="PF05593">
    <property type="entry name" value="RHS_repeat"/>
    <property type="match status" value="1"/>
</dbReference>
<protein>
    <recommendedName>
        <fullName evidence="3">RHS repeat protein</fullName>
    </recommendedName>
</protein>
<dbReference type="Gene3D" id="2.180.10.10">
    <property type="entry name" value="RHS repeat-associated core"/>
    <property type="match status" value="1"/>
</dbReference>
<proteinExistence type="predicted"/>
<sequence>MKKNLLIISIVLITAFTNGQSLPTIVPPSPTAFQLTKYGDIQVNEHLGLVNPSVSLFTYKAGKLDVPISMSYNSSGVKVDDAASWTGMNWNLNVGGVITRIVKDLDDLKSTKEFYTAEEIDNLIQNGNRAKVRTHVADNMIDSEVDIFNFSFSGYSGSFFLNPNDNMKPTLLKYDKELDIEFIGSISNYGLQITITTENGDKYFFGGNNGTESTRLLNNGQFGQGLSPTVATSFYLTKIKNFIGDEIYFEYDTLNYYVDLGKKESFSIETSRSDSSTCSFEKIPFQIINSNPQLLTNSILSGRFLKKIHSNVNSHSIDFTRIESHVNSSFHFNNYLKEIVVNESDELVSQSINFEYLFPKGDSNSERFFLKEILFNKNNSTDRKYSFEYKSPENLPKRFSFSQDHFGYFNNKSNTSLLPNNEVYSFKNYKNDFADRRSDFDYASLGILTKITYPTGGNTVFEYESPKIYDDYIYDTTLGLNVHNNVPHYYPKTRLVHEKTIQSKFIRNIRTNIIVSSENDYTRRVEIKISLINLTTNALVETKLIPLDNYLNTSQGVDVNFNNPEKSEKGYKVIAELFNGIDTNNILDVVVHFNYKYTDKNKIVDGPGIRIKKITNNPISGSKIQKVFYYKKLDDIINANNSVNNQFYKPKYYSTSKKLFVINCSSTGTPPRIVYLYISMVNINSNSVNALFGTNYNQIAYDYVTISYGGDNFENGGKQIHYNLLEGKFPSPYLYDSNTAFDFSSSKSNEYSLNGVLLNEIYFKKENELYYKLKEINNEYSTSTYKKIVNNLCVEEFEVPAPGDHNYLNGLYLGIYNTCSFKFSIKNSTIYTFFPKTLYNYTASESNSVVETKEYSYGIYPSLPKEIITTNSMREMLKTKIYYPDDITNLNSLGNNNLSNSEFAAIKKLQKKSITSPLAQNRIAEPIQTERYKNNILLSTQQTIYSEFNELVLPKKIQSSKGSGLLEDRIIYHDYDDKGNPIEVSKKDGTHIIYIWGYNKTQPIAKIENLTSSELTSVISSLSASYNTLEKIQEISNLDNTQGTTTSENNLRTALTALRNALTNTNVQVTTFTYDPLIGVTSVTDPRGRVVYYEYDSFNRLKQVKDHDGNILNKNEYNYKN</sequence>
<reference evidence="1 2" key="1">
    <citation type="submission" date="2021-03" db="EMBL/GenBank/DDBJ databases">
        <title>Complete genome of Polaribacter_sp.SM13.</title>
        <authorList>
            <person name="Jeong S.W."/>
            <person name="Bae J.W."/>
        </authorList>
    </citation>
    <scope>NUCLEOTIDE SEQUENCE [LARGE SCALE GENOMIC DNA]</scope>
    <source>
        <strain evidence="1 2">SM13</strain>
    </source>
</reference>
<keyword evidence="2" id="KW-1185">Reference proteome</keyword>
<gene>
    <name evidence="1" type="ORF">J3359_09835</name>
</gene>
<dbReference type="RefSeq" id="WP_208076746.1">
    <property type="nucleotide sequence ID" value="NZ_CP071869.1"/>
</dbReference>
<dbReference type="EMBL" id="CP071869">
    <property type="protein sequence ID" value="QTE21151.1"/>
    <property type="molecule type" value="Genomic_DNA"/>
</dbReference>
<accession>A0A975H587</accession>
<evidence type="ECO:0000313" key="1">
    <source>
        <dbReference type="EMBL" id="QTE21151.1"/>
    </source>
</evidence>
<evidence type="ECO:0008006" key="3">
    <source>
        <dbReference type="Google" id="ProtNLM"/>
    </source>
</evidence>
<dbReference type="AlphaFoldDB" id="A0A975H587"/>
<organism evidence="1 2">
    <name type="scientific">Polaribacter cellanae</name>
    <dbReference type="NCBI Taxonomy" id="2818493"/>
    <lineage>
        <taxon>Bacteria</taxon>
        <taxon>Pseudomonadati</taxon>
        <taxon>Bacteroidota</taxon>
        <taxon>Flavobacteriia</taxon>
        <taxon>Flavobacteriales</taxon>
        <taxon>Flavobacteriaceae</taxon>
    </lineage>
</organism>
<dbReference type="KEGG" id="pcea:J3359_09835"/>
<dbReference type="Proteomes" id="UP000663920">
    <property type="component" value="Chromosome"/>
</dbReference>
<name>A0A975H587_9FLAO</name>
<evidence type="ECO:0000313" key="2">
    <source>
        <dbReference type="Proteomes" id="UP000663920"/>
    </source>
</evidence>
<dbReference type="InterPro" id="IPR031325">
    <property type="entry name" value="RHS_repeat"/>
</dbReference>